<dbReference type="PANTHER" id="PTHR46642">
    <property type="entry name" value="DUAL SPECIFICITY PHOSPHATASE, SUBGROUP, CATALYTIC DOMAIN"/>
    <property type="match status" value="1"/>
</dbReference>
<dbReference type="EMBL" id="BQNB010009657">
    <property type="protein sequence ID" value="GJS66563.1"/>
    <property type="molecule type" value="Genomic_DNA"/>
</dbReference>
<dbReference type="PANTHER" id="PTHR46642:SF3">
    <property type="entry name" value="PHOSPHOGLUCAN PHOSPHATASE DSP4, CHLOROPLASTIC"/>
    <property type="match status" value="1"/>
</dbReference>
<dbReference type="InterPro" id="IPR032640">
    <property type="entry name" value="AMPK1_CBM"/>
</dbReference>
<dbReference type="InterPro" id="IPR013783">
    <property type="entry name" value="Ig-like_fold"/>
</dbReference>
<dbReference type="Proteomes" id="UP001151760">
    <property type="component" value="Unassembled WGS sequence"/>
</dbReference>
<dbReference type="Gene3D" id="2.60.40.10">
    <property type="entry name" value="Immunoglobulins"/>
    <property type="match status" value="1"/>
</dbReference>
<dbReference type="CDD" id="cd02859">
    <property type="entry name" value="E_set_AMPKbeta_like_N"/>
    <property type="match status" value="1"/>
</dbReference>
<gene>
    <name evidence="2" type="ORF">Tco_0681127</name>
</gene>
<keyword evidence="3" id="KW-1185">Reference proteome</keyword>
<dbReference type="Pfam" id="PF16561">
    <property type="entry name" value="AMPK1_CBM"/>
    <property type="match status" value="1"/>
</dbReference>
<feature type="domain" description="AMP-activated protein kinase glycogen-binding" evidence="1">
    <location>
        <begin position="9"/>
        <end position="50"/>
    </location>
</feature>
<sequence length="73" mass="8339">MTRSTIHGFFRDLPGGAYEYKYIVDGDWTINANEPITPINKDDPINNYVQGYHNQTHLIGVRLLFSGLESQIL</sequence>
<evidence type="ECO:0000259" key="1">
    <source>
        <dbReference type="Pfam" id="PF16561"/>
    </source>
</evidence>
<proteinExistence type="predicted"/>
<comment type="caution">
    <text evidence="2">The sequence shown here is derived from an EMBL/GenBank/DDBJ whole genome shotgun (WGS) entry which is preliminary data.</text>
</comment>
<dbReference type="InterPro" id="IPR052832">
    <property type="entry name" value="Starch-Glucan_Phosphatase"/>
</dbReference>
<evidence type="ECO:0000313" key="3">
    <source>
        <dbReference type="Proteomes" id="UP001151760"/>
    </source>
</evidence>
<evidence type="ECO:0000313" key="2">
    <source>
        <dbReference type="EMBL" id="GJS66563.1"/>
    </source>
</evidence>
<dbReference type="InterPro" id="IPR014756">
    <property type="entry name" value="Ig_E-set"/>
</dbReference>
<reference evidence="2" key="2">
    <citation type="submission" date="2022-01" db="EMBL/GenBank/DDBJ databases">
        <authorList>
            <person name="Yamashiro T."/>
            <person name="Shiraishi A."/>
            <person name="Satake H."/>
            <person name="Nakayama K."/>
        </authorList>
    </citation>
    <scope>NUCLEOTIDE SEQUENCE</scope>
</reference>
<dbReference type="SUPFAM" id="SSF81296">
    <property type="entry name" value="E set domains"/>
    <property type="match status" value="1"/>
</dbReference>
<reference evidence="2" key="1">
    <citation type="journal article" date="2022" name="Int. J. Mol. Sci.">
        <title>Draft Genome of Tanacetum Coccineum: Genomic Comparison of Closely Related Tanacetum-Family Plants.</title>
        <authorList>
            <person name="Yamashiro T."/>
            <person name="Shiraishi A."/>
            <person name="Nakayama K."/>
            <person name="Satake H."/>
        </authorList>
    </citation>
    <scope>NUCLEOTIDE SEQUENCE</scope>
</reference>
<accession>A0ABQ4XNN4</accession>
<organism evidence="2 3">
    <name type="scientific">Tanacetum coccineum</name>
    <dbReference type="NCBI Taxonomy" id="301880"/>
    <lineage>
        <taxon>Eukaryota</taxon>
        <taxon>Viridiplantae</taxon>
        <taxon>Streptophyta</taxon>
        <taxon>Embryophyta</taxon>
        <taxon>Tracheophyta</taxon>
        <taxon>Spermatophyta</taxon>
        <taxon>Magnoliopsida</taxon>
        <taxon>eudicotyledons</taxon>
        <taxon>Gunneridae</taxon>
        <taxon>Pentapetalae</taxon>
        <taxon>asterids</taxon>
        <taxon>campanulids</taxon>
        <taxon>Asterales</taxon>
        <taxon>Asteraceae</taxon>
        <taxon>Asteroideae</taxon>
        <taxon>Anthemideae</taxon>
        <taxon>Anthemidinae</taxon>
        <taxon>Tanacetum</taxon>
    </lineage>
</organism>
<name>A0ABQ4XNN4_9ASTR</name>
<protein>
    <submittedName>
        <fullName evidence="2">Phosphoglucan phosphatase DSP4, amyloplastic</fullName>
    </submittedName>
</protein>